<dbReference type="Proteomes" id="UP001153334">
    <property type="component" value="Unassembled WGS sequence"/>
</dbReference>
<evidence type="ECO:0000313" key="1">
    <source>
        <dbReference type="EMBL" id="KAJ8119670.1"/>
    </source>
</evidence>
<proteinExistence type="predicted"/>
<accession>A0ACC2IWU2</accession>
<protein>
    <submittedName>
        <fullName evidence="1">Uncharacterized protein</fullName>
    </submittedName>
</protein>
<reference evidence="1" key="1">
    <citation type="submission" date="2022-11" db="EMBL/GenBank/DDBJ databases">
        <title>Genome Sequence of Nemania bipapillata.</title>
        <authorList>
            <person name="Buettner E."/>
        </authorList>
    </citation>
    <scope>NUCLEOTIDE SEQUENCE</scope>
    <source>
        <strain evidence="1">CP14</strain>
    </source>
</reference>
<sequence>MLASQELREYERSSSELRMRHVDIKLRNRDISLILDVPDYGVIPRHDPTLSTSQLLQIHTEFKKLLQPDLAKDDAFYKRCAAEVNVINLFFPDIKSETIRICFTAWLVFVIAMDDILETLPPLDGQTALLDSIRILLSLPEEKRDACRVLQGHINEIRFLQGQIPNDLPTYLGIRTRTIALNPFFEIIKAEFLPENNRLDAIWDKLETEVCRAAGLQNDLIGLERDLENGEPLNAVIVLMTSNGTALEEQDDELFAQYIEQASAEHNRSTAQAMELVSQMNYEIGATRSKEMVEVSRHIILMCETHLKWCTTAKRYSMKTDEVPSTTSID</sequence>
<dbReference type="EMBL" id="JAPESX010000797">
    <property type="protein sequence ID" value="KAJ8119670.1"/>
    <property type="molecule type" value="Genomic_DNA"/>
</dbReference>
<name>A0ACC2IWU2_9PEZI</name>
<gene>
    <name evidence="1" type="ORF">ONZ43_g3431</name>
</gene>
<organism evidence="1 2">
    <name type="scientific">Nemania bipapillata</name>
    <dbReference type="NCBI Taxonomy" id="110536"/>
    <lineage>
        <taxon>Eukaryota</taxon>
        <taxon>Fungi</taxon>
        <taxon>Dikarya</taxon>
        <taxon>Ascomycota</taxon>
        <taxon>Pezizomycotina</taxon>
        <taxon>Sordariomycetes</taxon>
        <taxon>Xylariomycetidae</taxon>
        <taxon>Xylariales</taxon>
        <taxon>Xylariaceae</taxon>
        <taxon>Nemania</taxon>
    </lineage>
</organism>
<evidence type="ECO:0000313" key="2">
    <source>
        <dbReference type="Proteomes" id="UP001153334"/>
    </source>
</evidence>
<comment type="caution">
    <text evidence="1">The sequence shown here is derived from an EMBL/GenBank/DDBJ whole genome shotgun (WGS) entry which is preliminary data.</text>
</comment>
<keyword evidence="2" id="KW-1185">Reference proteome</keyword>